<dbReference type="Proteomes" id="UP000077755">
    <property type="component" value="Chromosome 7"/>
</dbReference>
<accession>A0AAF1B7F6</accession>
<evidence type="ECO:0000313" key="1">
    <source>
        <dbReference type="EMBL" id="WOH07433.1"/>
    </source>
</evidence>
<keyword evidence="2" id="KW-1185">Reference proteome</keyword>
<proteinExistence type="predicted"/>
<dbReference type="PANTHER" id="PTHR34145:SF28">
    <property type="entry name" value="F-BOX DOMAIN-CONTAINING PROTEIN"/>
    <property type="match status" value="1"/>
</dbReference>
<sequence length="165" mass="19050">MLRIYLGSRLVNLELPEGVTSLINIKHLVLTVLPFQDKDMLSWLTYILKAAPLLTNLQLNQFHSRLSRRSEPDDILLPEVTHVNLTKLEINGYQGEEHEKVLLKYLVDSAVKLDLLVISPRMKLYSGLNDWRYINSNTSDNRVSLEQLQELHSIVPKAVRVKYCD</sequence>
<dbReference type="EMBL" id="CP093349">
    <property type="protein sequence ID" value="WOH07433.1"/>
    <property type="molecule type" value="Genomic_DNA"/>
</dbReference>
<dbReference type="PANTHER" id="PTHR34145">
    <property type="entry name" value="OS02G0105600 PROTEIN"/>
    <property type="match status" value="1"/>
</dbReference>
<organism evidence="1 2">
    <name type="scientific">Daucus carota subsp. sativus</name>
    <name type="common">Carrot</name>
    <dbReference type="NCBI Taxonomy" id="79200"/>
    <lineage>
        <taxon>Eukaryota</taxon>
        <taxon>Viridiplantae</taxon>
        <taxon>Streptophyta</taxon>
        <taxon>Embryophyta</taxon>
        <taxon>Tracheophyta</taxon>
        <taxon>Spermatophyta</taxon>
        <taxon>Magnoliopsida</taxon>
        <taxon>eudicotyledons</taxon>
        <taxon>Gunneridae</taxon>
        <taxon>Pentapetalae</taxon>
        <taxon>asterids</taxon>
        <taxon>campanulids</taxon>
        <taxon>Apiales</taxon>
        <taxon>Apiaceae</taxon>
        <taxon>Apioideae</taxon>
        <taxon>Scandiceae</taxon>
        <taxon>Daucinae</taxon>
        <taxon>Daucus</taxon>
        <taxon>Daucus sect. Daucus</taxon>
    </lineage>
</organism>
<protein>
    <recommendedName>
        <fullName evidence="3">FBD domain-containing protein</fullName>
    </recommendedName>
</protein>
<evidence type="ECO:0008006" key="3">
    <source>
        <dbReference type="Google" id="ProtNLM"/>
    </source>
</evidence>
<name>A0AAF1B7F6_DAUCS</name>
<reference evidence="1" key="1">
    <citation type="journal article" date="2016" name="Nat. Genet.">
        <title>A high-quality carrot genome assembly provides new insights into carotenoid accumulation and asterid genome evolution.</title>
        <authorList>
            <person name="Iorizzo M."/>
            <person name="Ellison S."/>
            <person name="Senalik D."/>
            <person name="Zeng P."/>
            <person name="Satapoomin P."/>
            <person name="Huang J."/>
            <person name="Bowman M."/>
            <person name="Iovene M."/>
            <person name="Sanseverino W."/>
            <person name="Cavagnaro P."/>
            <person name="Yildiz M."/>
            <person name="Macko-Podgorni A."/>
            <person name="Moranska E."/>
            <person name="Grzebelus E."/>
            <person name="Grzebelus D."/>
            <person name="Ashrafi H."/>
            <person name="Zheng Z."/>
            <person name="Cheng S."/>
            <person name="Spooner D."/>
            <person name="Van Deynze A."/>
            <person name="Simon P."/>
        </authorList>
    </citation>
    <scope>NUCLEOTIDE SEQUENCE</scope>
    <source>
        <tissue evidence="1">Leaf</tissue>
    </source>
</reference>
<reference evidence="1" key="2">
    <citation type="submission" date="2022-03" db="EMBL/GenBank/DDBJ databases">
        <title>Draft title - Genomic analysis of global carrot germplasm unveils the trajectory of domestication and the origin of high carotenoid orange carrot.</title>
        <authorList>
            <person name="Iorizzo M."/>
            <person name="Ellison S."/>
            <person name="Senalik D."/>
            <person name="Macko-Podgorni A."/>
            <person name="Grzebelus D."/>
            <person name="Bostan H."/>
            <person name="Rolling W."/>
            <person name="Curaba J."/>
            <person name="Simon P."/>
        </authorList>
    </citation>
    <scope>NUCLEOTIDE SEQUENCE</scope>
    <source>
        <tissue evidence="1">Leaf</tissue>
    </source>
</reference>
<dbReference type="InterPro" id="IPR053772">
    <property type="entry name" value="At1g61320/At1g61330-like"/>
</dbReference>
<dbReference type="AlphaFoldDB" id="A0AAF1B7F6"/>
<evidence type="ECO:0000313" key="2">
    <source>
        <dbReference type="Proteomes" id="UP000077755"/>
    </source>
</evidence>
<gene>
    <name evidence="1" type="ORF">DCAR_0726863</name>
</gene>